<feature type="non-terminal residue" evidence="7">
    <location>
        <position position="1"/>
    </location>
</feature>
<keyword evidence="1" id="KW-0134">Cell wall</keyword>
<evidence type="ECO:0000256" key="3">
    <source>
        <dbReference type="ARBA" id="ARBA00022729"/>
    </source>
</evidence>
<dbReference type="InterPro" id="IPR019931">
    <property type="entry name" value="LPXTG_anchor"/>
</dbReference>
<dbReference type="NCBIfam" id="TIGR01167">
    <property type="entry name" value="LPXTG_anchor"/>
    <property type="match status" value="1"/>
</dbReference>
<accession>R3I111</accession>
<dbReference type="Pfam" id="PF00746">
    <property type="entry name" value="Gram_pos_anchor"/>
    <property type="match status" value="1"/>
</dbReference>
<gene>
    <name evidence="7" type="ORF">WOU_02083</name>
</gene>
<keyword evidence="4" id="KW-0572">Peptidoglycan-anchor</keyword>
<sequence length="88" mass="9920">GTYEVTLQTTDGQTKTVKLVIKEKNKAINQNIDKNNHLSRQSKQANNFKANLPSTGEQKSNLFYVIGTILILLALAIFGGLKKYRRRN</sequence>
<protein>
    <submittedName>
        <fullName evidence="7">LPXTG-domain-containing protein cell wall anchor domain</fullName>
    </submittedName>
</protein>
<keyword evidence="3" id="KW-0732">Signal</keyword>
<reference evidence="7 8" key="1">
    <citation type="submission" date="2013-02" db="EMBL/GenBank/DDBJ databases">
        <title>The Genome Sequence of Enterococcus faecalis ATCC_6055.</title>
        <authorList>
            <consortium name="The Broad Institute Genome Sequencing Platform"/>
            <consortium name="The Broad Institute Genome Sequencing Center for Infectious Disease"/>
            <person name="Earl A.M."/>
            <person name="Gilmore M.S."/>
            <person name="Lebreton F."/>
            <person name="Walker B."/>
            <person name="Young S.K."/>
            <person name="Zeng Q."/>
            <person name="Gargeya S."/>
            <person name="Fitzgerald M."/>
            <person name="Haas B."/>
            <person name="Abouelleil A."/>
            <person name="Alvarado L."/>
            <person name="Arachchi H.M."/>
            <person name="Berlin A.M."/>
            <person name="Chapman S.B."/>
            <person name="Dewar J."/>
            <person name="Goldberg J."/>
            <person name="Griggs A."/>
            <person name="Gujja S."/>
            <person name="Hansen M."/>
            <person name="Howarth C."/>
            <person name="Imamovic A."/>
            <person name="Larimer J."/>
            <person name="McCowan C."/>
            <person name="Murphy C."/>
            <person name="Neiman D."/>
            <person name="Pearson M."/>
            <person name="Priest M."/>
            <person name="Roberts A."/>
            <person name="Saif S."/>
            <person name="Shea T."/>
            <person name="Sisk P."/>
            <person name="Sykes S."/>
            <person name="Wortman J."/>
            <person name="Nusbaum C."/>
            <person name="Birren B."/>
        </authorList>
    </citation>
    <scope>NUCLEOTIDE SEQUENCE [LARGE SCALE GENOMIC DNA]</scope>
    <source>
        <strain evidence="7 8">ATCC 6055</strain>
    </source>
</reference>
<evidence type="ECO:0000313" key="7">
    <source>
        <dbReference type="EMBL" id="EOK11562.1"/>
    </source>
</evidence>
<evidence type="ECO:0000259" key="6">
    <source>
        <dbReference type="Pfam" id="PF00746"/>
    </source>
</evidence>
<dbReference type="HOGENOM" id="CLU_2474078_0_0_9"/>
<evidence type="ECO:0000256" key="1">
    <source>
        <dbReference type="ARBA" id="ARBA00022512"/>
    </source>
</evidence>
<dbReference type="RefSeq" id="WP_010828912.1">
    <property type="nucleotide sequence ID" value="NZ_KB944862.1"/>
</dbReference>
<feature type="transmembrane region" description="Helical" evidence="5">
    <location>
        <begin position="62"/>
        <end position="81"/>
    </location>
</feature>
<dbReference type="Proteomes" id="UP000013638">
    <property type="component" value="Unassembled WGS sequence"/>
</dbReference>
<dbReference type="EMBL" id="ASDZ01000026">
    <property type="protein sequence ID" value="EOK11562.1"/>
    <property type="molecule type" value="Genomic_DNA"/>
</dbReference>
<evidence type="ECO:0000256" key="4">
    <source>
        <dbReference type="ARBA" id="ARBA00023088"/>
    </source>
</evidence>
<feature type="domain" description="Gram-positive cocci surface proteins LPxTG" evidence="6">
    <location>
        <begin position="46"/>
        <end position="83"/>
    </location>
</feature>
<proteinExistence type="predicted"/>
<comment type="caution">
    <text evidence="7">The sequence shown here is derived from an EMBL/GenBank/DDBJ whole genome shotgun (WGS) entry which is preliminary data.</text>
</comment>
<name>R3I111_ENTFL</name>
<keyword evidence="2" id="KW-0964">Secreted</keyword>
<evidence type="ECO:0000256" key="5">
    <source>
        <dbReference type="SAM" id="Phobius"/>
    </source>
</evidence>
<evidence type="ECO:0000313" key="8">
    <source>
        <dbReference type="Proteomes" id="UP000013638"/>
    </source>
</evidence>
<keyword evidence="5" id="KW-1133">Transmembrane helix</keyword>
<keyword evidence="5" id="KW-0812">Transmembrane</keyword>
<keyword evidence="5" id="KW-0472">Membrane</keyword>
<dbReference type="AlphaFoldDB" id="R3I111"/>
<evidence type="ECO:0000256" key="2">
    <source>
        <dbReference type="ARBA" id="ARBA00022525"/>
    </source>
</evidence>
<organism evidence="7 8">
    <name type="scientific">Enterococcus faecalis ATCC 6055</name>
    <dbReference type="NCBI Taxonomy" id="1169311"/>
    <lineage>
        <taxon>Bacteria</taxon>
        <taxon>Bacillati</taxon>
        <taxon>Bacillota</taxon>
        <taxon>Bacilli</taxon>
        <taxon>Lactobacillales</taxon>
        <taxon>Enterococcaceae</taxon>
        <taxon>Enterococcus</taxon>
    </lineage>
</organism>